<sequence length="147" mass="17085">MEANTSFSEVASPIFDGENYDFWALRMESYWERPWICGKLWNEIMKCLHYLTIPPWPSECNQMGYEATICKTNIQPATIEAKNAQEEEDDQLFVATCFSSNSTYESWLIDSGCINHGTYDKELFKQLVDIKVKLEMANTSQEKARKQ</sequence>
<name>A0A371F548_MUCPR</name>
<reference evidence="1" key="1">
    <citation type="submission" date="2018-05" db="EMBL/GenBank/DDBJ databases">
        <title>Draft genome of Mucuna pruriens seed.</title>
        <authorList>
            <person name="Nnadi N.E."/>
            <person name="Vos R."/>
            <person name="Hasami M.H."/>
            <person name="Devisetty U.K."/>
            <person name="Aguiy J.C."/>
        </authorList>
    </citation>
    <scope>NUCLEOTIDE SEQUENCE [LARGE SCALE GENOMIC DNA]</scope>
    <source>
        <strain evidence="1">JCA_2017</strain>
    </source>
</reference>
<evidence type="ECO:0008006" key="3">
    <source>
        <dbReference type="Google" id="ProtNLM"/>
    </source>
</evidence>
<feature type="non-terminal residue" evidence="1">
    <location>
        <position position="1"/>
    </location>
</feature>
<keyword evidence="2" id="KW-1185">Reference proteome</keyword>
<evidence type="ECO:0000313" key="1">
    <source>
        <dbReference type="EMBL" id="RDX73407.1"/>
    </source>
</evidence>
<dbReference type="AlphaFoldDB" id="A0A371F548"/>
<accession>A0A371F548</accession>
<evidence type="ECO:0000313" key="2">
    <source>
        <dbReference type="Proteomes" id="UP000257109"/>
    </source>
</evidence>
<protein>
    <recommendedName>
        <fullName evidence="3">DUF4219 domain-containing protein</fullName>
    </recommendedName>
</protein>
<proteinExistence type="predicted"/>
<dbReference type="Proteomes" id="UP000257109">
    <property type="component" value="Unassembled WGS sequence"/>
</dbReference>
<organism evidence="1 2">
    <name type="scientific">Mucuna pruriens</name>
    <name type="common">Velvet bean</name>
    <name type="synonym">Dolichos pruriens</name>
    <dbReference type="NCBI Taxonomy" id="157652"/>
    <lineage>
        <taxon>Eukaryota</taxon>
        <taxon>Viridiplantae</taxon>
        <taxon>Streptophyta</taxon>
        <taxon>Embryophyta</taxon>
        <taxon>Tracheophyta</taxon>
        <taxon>Spermatophyta</taxon>
        <taxon>Magnoliopsida</taxon>
        <taxon>eudicotyledons</taxon>
        <taxon>Gunneridae</taxon>
        <taxon>Pentapetalae</taxon>
        <taxon>rosids</taxon>
        <taxon>fabids</taxon>
        <taxon>Fabales</taxon>
        <taxon>Fabaceae</taxon>
        <taxon>Papilionoideae</taxon>
        <taxon>50 kb inversion clade</taxon>
        <taxon>NPAAA clade</taxon>
        <taxon>indigoferoid/millettioid clade</taxon>
        <taxon>Phaseoleae</taxon>
        <taxon>Mucuna</taxon>
    </lineage>
</organism>
<comment type="caution">
    <text evidence="1">The sequence shown here is derived from an EMBL/GenBank/DDBJ whole genome shotgun (WGS) entry which is preliminary data.</text>
</comment>
<dbReference type="OrthoDB" id="1072921at2759"/>
<dbReference type="EMBL" id="QJKJ01010540">
    <property type="protein sequence ID" value="RDX73407.1"/>
    <property type="molecule type" value="Genomic_DNA"/>
</dbReference>
<gene>
    <name evidence="1" type="ORF">CR513_46992</name>
</gene>